<sequence length="1127" mass="126149">MFRANRLRVLSLKTPYAYSPFQSFASPPCRLRPSLLPSATLTGGRAYSDDAKSPNTDDAETPATDDAKKTGTRTTRSPRKAKEKAKKARQKSKARPAPAAPAGPTAADQGHLEVVQHVFQSLDRLEDSYRTISQKLASLQEEKNGAAEEHANKKSGKDAGDEAFDKQLERQTNKLGGRLKTVERTLDILKNVLNSQEIPLVSLTKRTEDSSAPAKSKPTKKPKGEIPGPKATGKSKVSSTKVRKVASESSNSSPAESKAEEWTSLADRMRRNKKAVAAAAVAAGASGLRAARGADGKKRPPGEDSPAPRTSRTRGTPLNVESVKADSLRLTPIEIEDMPEVPRLSYGLDRALFNPGVYLLQDPHTGVYNFDPYLANIMPINEFDFNALKKYVTSSKDETLFNLARQQGKKYSGSTSSMTSMLSHFHYLLSAWRPLNFSMMSKSFNVESQRFTQILRAPAATFLHHRDGVYAIDADKEYDFATILSMLGKSMEKLLTLPRDEFERYRKKNSDQISEEERNASEAFHFSTMGDFLMRSQLDAYDPRLPGTGMFDLKTRSVISIRMDAGGYKKGLGYELRRRHGTWESFEREYFDMIRSAMLKYSLQVRMGRMDGIFVAFHNTQRIFGFQYVSINEMDNALHGTEDRALGDMEFKLSVHLLNKVMDQATNRFPGRSIRLHVETRDTNPPLMYIFAKPVTAEEIDDIQSSQAEEIAEYEKQILGLVQGQPGDQATASEAEDMESEAEQALDEVGEASMAESQRQFTWEEMQDKVEAAIEDDSLGVDHVREAIRDALEQSGLLKARTSEEARGYVDSLLEVLTRNEATEDDQQGATINVETGSLTFEVGQGGDLNVVDKASQPTEEESLTDVANKNAEATEAQLLQEAASSVESQTTDAGVSRDTSLKELILQLASTVDEKVEFDDVEQPDEEPVSDVSKLRTFGRILSELVAKSKEVGSEAEETSSPSGESSKQVEVEEQKTEQTEDSDSAPAPEEEEELLGMHLTVRNKVNGLDVVRPPRTAESWDWSLEYSLNELPSDQARRIYQAVKQRRRKVLEREDGDRDREWYKMFKGRLKQLSEEGRVYRKEKDAESQKRPVHVYGNDEPMTWDDAFGYLKDWKKDTSDQDKKE</sequence>
<feature type="region of interest" description="Disordered" evidence="1">
    <location>
        <begin position="204"/>
        <end position="263"/>
    </location>
</feature>
<evidence type="ECO:0000313" key="3">
    <source>
        <dbReference type="Proteomes" id="UP000781932"/>
    </source>
</evidence>
<evidence type="ECO:0000256" key="1">
    <source>
        <dbReference type="SAM" id="MobiDB-lite"/>
    </source>
</evidence>
<dbReference type="RefSeq" id="XP_038750630.1">
    <property type="nucleotide sequence ID" value="XM_038884038.1"/>
</dbReference>
<feature type="compositionally biased region" description="Basic and acidic residues" evidence="1">
    <location>
        <begin position="140"/>
        <end position="172"/>
    </location>
</feature>
<feature type="compositionally biased region" description="Basic and acidic residues" evidence="1">
    <location>
        <begin position="292"/>
        <end position="302"/>
    </location>
</feature>
<comment type="caution">
    <text evidence="2">The sequence shown here is derived from an EMBL/GenBank/DDBJ whole genome shotgun (WGS) entry which is preliminary data.</text>
</comment>
<dbReference type="GeneID" id="62157112"/>
<dbReference type="AlphaFoldDB" id="A0A9P6IEW5"/>
<feature type="compositionally biased region" description="Basic residues" evidence="1">
    <location>
        <begin position="76"/>
        <end position="94"/>
    </location>
</feature>
<feature type="region of interest" description="Disordered" evidence="1">
    <location>
        <begin position="42"/>
        <end position="111"/>
    </location>
</feature>
<dbReference type="GO" id="GO:0005740">
    <property type="term" value="C:mitochondrial envelope"/>
    <property type="evidence" value="ECO:0007669"/>
    <property type="project" value="TreeGrafter"/>
</dbReference>
<dbReference type="Pfam" id="PF08634">
    <property type="entry name" value="Pet127"/>
    <property type="match status" value="1"/>
</dbReference>
<dbReference type="PANTHER" id="PTHR31014">
    <property type="entry name" value="MITOCHONDRIAL TRANSLATION SYSTEM COMPONENT PET127-RELATED"/>
    <property type="match status" value="1"/>
</dbReference>
<reference evidence="2" key="2">
    <citation type="submission" date="2020-11" db="EMBL/GenBank/DDBJ databases">
        <title>Whole genome sequencing of Colletotrichum sp.</title>
        <authorList>
            <person name="Li H."/>
        </authorList>
    </citation>
    <scope>NUCLEOTIDE SEQUENCE</scope>
    <source>
        <strain evidence="2">CkLH20</strain>
    </source>
</reference>
<organism evidence="2 3">
    <name type="scientific">Colletotrichum karsti</name>
    <dbReference type="NCBI Taxonomy" id="1095194"/>
    <lineage>
        <taxon>Eukaryota</taxon>
        <taxon>Fungi</taxon>
        <taxon>Dikarya</taxon>
        <taxon>Ascomycota</taxon>
        <taxon>Pezizomycotina</taxon>
        <taxon>Sordariomycetes</taxon>
        <taxon>Hypocreomycetidae</taxon>
        <taxon>Glomerellales</taxon>
        <taxon>Glomerellaceae</taxon>
        <taxon>Colletotrichum</taxon>
        <taxon>Colletotrichum boninense species complex</taxon>
    </lineage>
</organism>
<protein>
    <recommendedName>
        <fullName evidence="4">mRNA degradation protein</fullName>
    </recommendedName>
</protein>
<accession>A0A9P6IEW5</accession>
<dbReference type="GO" id="GO:0000964">
    <property type="term" value="P:mitochondrial RNA 5'-end processing"/>
    <property type="evidence" value="ECO:0007669"/>
    <property type="project" value="TreeGrafter"/>
</dbReference>
<feature type="region of interest" description="Disordered" evidence="1">
    <location>
        <begin position="140"/>
        <end position="175"/>
    </location>
</feature>
<reference evidence="2" key="1">
    <citation type="submission" date="2020-03" db="EMBL/GenBank/DDBJ databases">
        <authorList>
            <person name="He L."/>
        </authorList>
    </citation>
    <scope>NUCLEOTIDE SEQUENCE</scope>
    <source>
        <strain evidence="2">CkLH20</strain>
    </source>
</reference>
<feature type="compositionally biased region" description="Low complexity" evidence="1">
    <location>
        <begin position="247"/>
        <end position="256"/>
    </location>
</feature>
<evidence type="ECO:0008006" key="4">
    <source>
        <dbReference type="Google" id="ProtNLM"/>
    </source>
</evidence>
<feature type="region of interest" description="Disordered" evidence="1">
    <location>
        <begin position="950"/>
        <end position="997"/>
    </location>
</feature>
<gene>
    <name evidence="2" type="ORF">CkaCkLH20_01319</name>
</gene>
<proteinExistence type="predicted"/>
<feature type="region of interest" description="Disordered" evidence="1">
    <location>
        <begin position="288"/>
        <end position="320"/>
    </location>
</feature>
<dbReference type="Proteomes" id="UP000781932">
    <property type="component" value="Unassembled WGS sequence"/>
</dbReference>
<name>A0A9P6IEW5_9PEZI</name>
<evidence type="ECO:0000313" key="2">
    <source>
        <dbReference type="EMBL" id="KAF9881169.1"/>
    </source>
</evidence>
<dbReference type="EMBL" id="JAATWM020000003">
    <property type="protein sequence ID" value="KAF9881169.1"/>
    <property type="molecule type" value="Genomic_DNA"/>
</dbReference>
<feature type="compositionally biased region" description="Basic and acidic residues" evidence="1">
    <location>
        <begin position="969"/>
        <end position="980"/>
    </location>
</feature>
<feature type="compositionally biased region" description="Low complexity" evidence="1">
    <location>
        <begin position="95"/>
        <end position="107"/>
    </location>
</feature>
<feature type="compositionally biased region" description="Acidic residues" evidence="1">
    <location>
        <begin position="981"/>
        <end position="996"/>
    </location>
</feature>
<keyword evidence="3" id="KW-1185">Reference proteome</keyword>
<dbReference type="InterPro" id="IPR013943">
    <property type="entry name" value="Pet127"/>
</dbReference>
<dbReference type="PANTHER" id="PTHR31014:SF0">
    <property type="entry name" value="MITOCHONDRIAL TRANSLATION SYSTEM COMPONENT PET127-RELATED"/>
    <property type="match status" value="1"/>
</dbReference>
<feature type="compositionally biased region" description="Low complexity" evidence="1">
    <location>
        <begin position="230"/>
        <end position="240"/>
    </location>
</feature>
<dbReference type="OrthoDB" id="10249045at2759"/>